<gene>
    <name evidence="1" type="ORF">M5D96_005084</name>
</gene>
<dbReference type="EMBL" id="JAMKOV010000002">
    <property type="protein sequence ID" value="KAI8043746.1"/>
    <property type="molecule type" value="Genomic_DNA"/>
</dbReference>
<keyword evidence="2" id="KW-1185">Reference proteome</keyword>
<comment type="caution">
    <text evidence="1">The sequence shown here is derived from an EMBL/GenBank/DDBJ whole genome shotgun (WGS) entry which is preliminary data.</text>
</comment>
<evidence type="ECO:0000313" key="2">
    <source>
        <dbReference type="Proteomes" id="UP001059596"/>
    </source>
</evidence>
<organism evidence="1 2">
    <name type="scientific">Drosophila gunungcola</name>
    <name type="common">fruit fly</name>
    <dbReference type="NCBI Taxonomy" id="103775"/>
    <lineage>
        <taxon>Eukaryota</taxon>
        <taxon>Metazoa</taxon>
        <taxon>Ecdysozoa</taxon>
        <taxon>Arthropoda</taxon>
        <taxon>Hexapoda</taxon>
        <taxon>Insecta</taxon>
        <taxon>Pterygota</taxon>
        <taxon>Neoptera</taxon>
        <taxon>Endopterygota</taxon>
        <taxon>Diptera</taxon>
        <taxon>Brachycera</taxon>
        <taxon>Muscomorpha</taxon>
        <taxon>Ephydroidea</taxon>
        <taxon>Drosophilidae</taxon>
        <taxon>Drosophila</taxon>
        <taxon>Sophophora</taxon>
    </lineage>
</organism>
<name>A0A9Q0BTM9_9MUSC</name>
<accession>A0A9Q0BTM9</accession>
<dbReference type="Proteomes" id="UP001059596">
    <property type="component" value="Unassembled WGS sequence"/>
</dbReference>
<dbReference type="AlphaFoldDB" id="A0A9Q0BTM9"/>
<proteinExistence type="predicted"/>
<reference evidence="1" key="1">
    <citation type="journal article" date="2023" name="Genome Biol. Evol.">
        <title>Long-read-based Genome Assembly of Drosophila gunungcola Reveals Fewer Chemosensory Genes in Flower-breeding Species.</title>
        <authorList>
            <person name="Negi A."/>
            <person name="Liao B.Y."/>
            <person name="Yeh S.D."/>
        </authorList>
    </citation>
    <scope>NUCLEOTIDE SEQUENCE</scope>
    <source>
        <strain evidence="1">Sukarami</strain>
    </source>
</reference>
<protein>
    <submittedName>
        <fullName evidence="1">Uncharacterized protein</fullName>
    </submittedName>
</protein>
<evidence type="ECO:0000313" key="1">
    <source>
        <dbReference type="EMBL" id="KAI8043746.1"/>
    </source>
</evidence>
<feature type="non-terminal residue" evidence="1">
    <location>
        <position position="1"/>
    </location>
</feature>
<sequence length="102" mass="11217">FNKVLKPQNSYLFNISFESLEQFPFFSYKAGNALDSILSAISSSSSQCGFALSVLWGQVNFFMVAGQEKIETQAQLCMGRLGQPPLLQPTVAAYLQNGCHDT</sequence>